<protein>
    <submittedName>
        <fullName evidence="1">Uncharacterized protein</fullName>
    </submittedName>
</protein>
<keyword evidence="2" id="KW-1185">Reference proteome</keyword>
<accession>A0A1H4CKN3</accession>
<proteinExistence type="predicted"/>
<gene>
    <name evidence="1" type="ORF">SAMN04487990_12040</name>
</gene>
<name>A0A1H4CKN3_BIZPA</name>
<evidence type="ECO:0000313" key="1">
    <source>
        <dbReference type="EMBL" id="SEA60917.1"/>
    </source>
</evidence>
<dbReference type="OrthoDB" id="6385145at2"/>
<evidence type="ECO:0000313" key="2">
    <source>
        <dbReference type="Proteomes" id="UP000198846"/>
    </source>
</evidence>
<dbReference type="EMBL" id="FNQK01000020">
    <property type="protein sequence ID" value="SEA60917.1"/>
    <property type="molecule type" value="Genomic_DNA"/>
</dbReference>
<reference evidence="1 2" key="1">
    <citation type="submission" date="2016-10" db="EMBL/GenBank/DDBJ databases">
        <authorList>
            <person name="de Groot N.N."/>
        </authorList>
    </citation>
    <scope>NUCLEOTIDE SEQUENCE [LARGE SCALE GENOMIC DNA]</scope>
    <source>
        <strain evidence="1 2">DSM 23842</strain>
    </source>
</reference>
<dbReference type="Proteomes" id="UP000198846">
    <property type="component" value="Unassembled WGS sequence"/>
</dbReference>
<dbReference type="RefSeq" id="WP_092136148.1">
    <property type="nucleotide sequence ID" value="NZ_FNQK01000020.1"/>
</dbReference>
<organism evidence="1 2">
    <name type="scientific">Bizionia paragorgiae</name>
    <dbReference type="NCBI Taxonomy" id="283786"/>
    <lineage>
        <taxon>Bacteria</taxon>
        <taxon>Pseudomonadati</taxon>
        <taxon>Bacteroidota</taxon>
        <taxon>Flavobacteriia</taxon>
        <taxon>Flavobacteriales</taxon>
        <taxon>Flavobacteriaceae</taxon>
        <taxon>Bizionia</taxon>
    </lineage>
</organism>
<dbReference type="AlphaFoldDB" id="A0A1H4CKN3"/>
<sequence>MAVLPLARFNKANFIANNALFSTNVLNDYYTYDPKIIEQLKDKKNWGKIIKGNGTRSLEYYSKTGTKMQILGFTKQAKKINKNSNALFELFDLVTFATEDGLDTDNPLTFPGLSLFKHPLVVAFVALNDIAGMLVKQLKDEQDAFLQEDIQQDIDKAKLLGLEATRLAKNSWHHKFNTWKLLPIYNATASKLLLGEFETLNDLISFDSNIIDELDKNITILYRTMANKNKEVTIDIIESIFLNE</sequence>
<dbReference type="STRING" id="283786.SAMN04487990_12040"/>